<dbReference type="InterPro" id="IPR041569">
    <property type="entry name" value="AAA_lid_3"/>
</dbReference>
<accession>A0AAJ0BYG4</accession>
<reference evidence="5" key="1">
    <citation type="submission" date="2023-06" db="EMBL/GenBank/DDBJ databases">
        <title>Genome-scale phylogeny and comparative genomics of the fungal order Sordariales.</title>
        <authorList>
            <consortium name="Lawrence Berkeley National Laboratory"/>
            <person name="Hensen N."/>
            <person name="Bonometti L."/>
            <person name="Westerberg I."/>
            <person name="Brannstrom I.O."/>
            <person name="Guillou S."/>
            <person name="Cros-Aarteil S."/>
            <person name="Calhoun S."/>
            <person name="Haridas S."/>
            <person name="Kuo A."/>
            <person name="Mondo S."/>
            <person name="Pangilinan J."/>
            <person name="Riley R."/>
            <person name="Labutti K."/>
            <person name="Andreopoulos B."/>
            <person name="Lipzen A."/>
            <person name="Chen C."/>
            <person name="Yanf M."/>
            <person name="Daum C."/>
            <person name="Ng V."/>
            <person name="Clum A."/>
            <person name="Steindorff A."/>
            <person name="Ohm R."/>
            <person name="Martin F."/>
            <person name="Silar P."/>
            <person name="Natvig D."/>
            <person name="Lalanne C."/>
            <person name="Gautier V."/>
            <person name="Ament-Velasquez S.L."/>
            <person name="Kruys A."/>
            <person name="Hutchinson M.I."/>
            <person name="Powell A.J."/>
            <person name="Barry K."/>
            <person name="Miller A.N."/>
            <person name="Grigoriev I.V."/>
            <person name="Debuchy R."/>
            <person name="Gladieux P."/>
            <person name="Thoren M.H."/>
            <person name="Johannesson H."/>
        </authorList>
    </citation>
    <scope>NUCLEOTIDE SEQUENCE</scope>
    <source>
        <strain evidence="5">8032-3</strain>
    </source>
</reference>
<dbReference type="GO" id="GO:0016887">
    <property type="term" value="F:ATP hydrolysis activity"/>
    <property type="evidence" value="ECO:0007669"/>
    <property type="project" value="InterPro"/>
</dbReference>
<evidence type="ECO:0000313" key="5">
    <source>
        <dbReference type="EMBL" id="KAK1766805.1"/>
    </source>
</evidence>
<keyword evidence="6" id="KW-1185">Reference proteome</keyword>
<dbReference type="Pfam" id="PF00004">
    <property type="entry name" value="AAA"/>
    <property type="match status" value="2"/>
</dbReference>
<keyword evidence="3" id="KW-0175">Coiled coil</keyword>
<dbReference type="FunFam" id="3.40.50.300:FF:001025">
    <property type="entry name" value="ATPase family, AAA domain-containing 2B"/>
    <property type="match status" value="1"/>
</dbReference>
<feature type="domain" description="AAA+ ATPase" evidence="4">
    <location>
        <begin position="504"/>
        <end position="647"/>
    </location>
</feature>
<dbReference type="InterPro" id="IPR027417">
    <property type="entry name" value="P-loop_NTPase"/>
</dbReference>
<keyword evidence="2" id="KW-0067">ATP-binding</keyword>
<dbReference type="PANTHER" id="PTHR23077">
    <property type="entry name" value="AAA-FAMILY ATPASE"/>
    <property type="match status" value="1"/>
</dbReference>
<evidence type="ECO:0000313" key="6">
    <source>
        <dbReference type="Proteomes" id="UP001244011"/>
    </source>
</evidence>
<sequence length="744" mass="81380">MKTLELKIRATNPGSEQNLKLASRVYVGRDALIELTNGVEDGKPITIEKISEDGQAARRREATVWASPTKLVKVAQMSETLRTIYGYSIGDVVRISFSPGSTVPDAEEVVLKEVTPKDGAAAPLETGSSDGFWEQLVARHLVHIENVFVGMTLKKLQAPPPVPIFTVLSVNGSPTALARYSHGKTVVRIGGDETLPVNGVDTRKLEIADVPGRESQVKELNKFLRRFAGNSAYNRPDLRAAGLVIHGTHGTGKTMLLDRIAKIGWGTVHRIQFKDKLSDIQETLVRARSQQPSIVLIDMLERLIDKDRSNRSAVILALCDTLDGLAQDARNTGELPRVVVIATCLDHTTDLPADLRDPGRFTKDIYLPLPDVQCRRAILSSYNLPFSPEKKEEALKDLSERTHAYNAKDLQRLVDEAVDLAEELIGPNDGTSDAEQAELYLPPEIFDQALRKVRPSAMHDINLKPPPIRWDDIGGQDSVKASLRQAVALSTAPKELLSAVIETPPKGFLLYGPPGCSKTMAAQAMATESGLNFFAVKGAELLNMYVGESERAVRQLFERAREASPSMIFFDEIDAIAGQRHGFGSGGTKATSHGGLNVLTTLLNEMDGFEAMQGVLVLAATNRPQALDPALLRPGRFDDLIYVSPPDLGAREAIFRGVARKRRLLDADVPRLAAATDGYSGAEIKGICAVAGRAAWERYTRDPGAVELGITMADLEAAIANQKRQITEEMLRGYSDWEGQFRRY</sequence>
<dbReference type="InterPro" id="IPR003960">
    <property type="entry name" value="ATPase_AAA_CS"/>
</dbReference>
<evidence type="ECO:0000256" key="1">
    <source>
        <dbReference type="ARBA" id="ARBA00022741"/>
    </source>
</evidence>
<dbReference type="InterPro" id="IPR050168">
    <property type="entry name" value="AAA_ATPase_domain"/>
</dbReference>
<dbReference type="AlphaFoldDB" id="A0AAJ0BYG4"/>
<dbReference type="Gene3D" id="3.40.50.300">
    <property type="entry name" value="P-loop containing nucleotide triphosphate hydrolases"/>
    <property type="match status" value="2"/>
</dbReference>
<evidence type="ECO:0000259" key="4">
    <source>
        <dbReference type="SMART" id="SM00382"/>
    </source>
</evidence>
<keyword evidence="1" id="KW-0547">Nucleotide-binding</keyword>
<comment type="caution">
    <text evidence="5">The sequence shown here is derived from an EMBL/GenBank/DDBJ whole genome shotgun (WGS) entry which is preliminary data.</text>
</comment>
<feature type="domain" description="AAA+ ATPase" evidence="4">
    <location>
        <begin position="239"/>
        <end position="371"/>
    </location>
</feature>
<dbReference type="RefSeq" id="XP_060283018.1">
    <property type="nucleotide sequence ID" value="XM_060433163.1"/>
</dbReference>
<gene>
    <name evidence="5" type="ORF">QBC33DRAFT_89643</name>
</gene>
<organism evidence="5 6">
    <name type="scientific">Phialemonium atrogriseum</name>
    <dbReference type="NCBI Taxonomy" id="1093897"/>
    <lineage>
        <taxon>Eukaryota</taxon>
        <taxon>Fungi</taxon>
        <taxon>Dikarya</taxon>
        <taxon>Ascomycota</taxon>
        <taxon>Pezizomycotina</taxon>
        <taxon>Sordariomycetes</taxon>
        <taxon>Sordariomycetidae</taxon>
        <taxon>Cephalothecales</taxon>
        <taxon>Cephalothecaceae</taxon>
        <taxon>Phialemonium</taxon>
    </lineage>
</organism>
<dbReference type="Pfam" id="PF17862">
    <property type="entry name" value="AAA_lid_3"/>
    <property type="match status" value="1"/>
</dbReference>
<dbReference type="GeneID" id="85316350"/>
<dbReference type="SMART" id="SM00382">
    <property type="entry name" value="AAA"/>
    <property type="match status" value="2"/>
</dbReference>
<dbReference type="InterPro" id="IPR003959">
    <property type="entry name" value="ATPase_AAA_core"/>
</dbReference>
<protein>
    <submittedName>
        <fullName evidence="5">AAA-domain-containing protein</fullName>
    </submittedName>
</protein>
<dbReference type="PROSITE" id="PS00674">
    <property type="entry name" value="AAA"/>
    <property type="match status" value="1"/>
</dbReference>
<dbReference type="Proteomes" id="UP001244011">
    <property type="component" value="Unassembled WGS sequence"/>
</dbReference>
<dbReference type="GO" id="GO:0005737">
    <property type="term" value="C:cytoplasm"/>
    <property type="evidence" value="ECO:0007669"/>
    <property type="project" value="TreeGrafter"/>
</dbReference>
<proteinExistence type="predicted"/>
<dbReference type="InterPro" id="IPR003593">
    <property type="entry name" value="AAA+_ATPase"/>
</dbReference>
<dbReference type="Gene3D" id="1.10.8.60">
    <property type="match status" value="2"/>
</dbReference>
<dbReference type="SUPFAM" id="SSF52540">
    <property type="entry name" value="P-loop containing nucleoside triphosphate hydrolases"/>
    <property type="match status" value="2"/>
</dbReference>
<evidence type="ECO:0000256" key="3">
    <source>
        <dbReference type="ARBA" id="ARBA00023054"/>
    </source>
</evidence>
<evidence type="ECO:0000256" key="2">
    <source>
        <dbReference type="ARBA" id="ARBA00022840"/>
    </source>
</evidence>
<dbReference type="EMBL" id="MU839010">
    <property type="protein sequence ID" value="KAK1766805.1"/>
    <property type="molecule type" value="Genomic_DNA"/>
</dbReference>
<name>A0AAJ0BYG4_9PEZI</name>
<dbReference type="PANTHER" id="PTHR23077:SF27">
    <property type="entry name" value="ATPASE FAMILY GENE 2 PROTEIN HOMOLOG A"/>
    <property type="match status" value="1"/>
</dbReference>
<dbReference type="GO" id="GO:0005524">
    <property type="term" value="F:ATP binding"/>
    <property type="evidence" value="ECO:0007669"/>
    <property type="project" value="UniProtKB-KW"/>
</dbReference>